<dbReference type="InterPro" id="IPR006652">
    <property type="entry name" value="Kelch_1"/>
</dbReference>
<accession>A0AAP0X2T1</accession>
<dbReference type="Proteomes" id="UP001415857">
    <property type="component" value="Unassembled WGS sequence"/>
</dbReference>
<dbReference type="PANTHER" id="PTHR46034">
    <property type="match status" value="1"/>
</dbReference>
<comment type="caution">
    <text evidence="3">The sequence shown here is derived from an EMBL/GenBank/DDBJ whole genome shotgun (WGS) entry which is preliminary data.</text>
</comment>
<dbReference type="InterPro" id="IPR015915">
    <property type="entry name" value="Kelch-typ_b-propeller"/>
</dbReference>
<dbReference type="Pfam" id="PF10539">
    <property type="entry name" value="Dev_Cell_Death"/>
    <property type="match status" value="1"/>
</dbReference>
<feature type="region of interest" description="Disordered" evidence="1">
    <location>
        <begin position="219"/>
        <end position="238"/>
    </location>
</feature>
<dbReference type="GO" id="GO:0034976">
    <property type="term" value="P:response to endoplasmic reticulum stress"/>
    <property type="evidence" value="ECO:0007669"/>
    <property type="project" value="InterPro"/>
</dbReference>
<evidence type="ECO:0000256" key="1">
    <source>
        <dbReference type="SAM" id="MobiDB-lite"/>
    </source>
</evidence>
<dbReference type="Pfam" id="PF24681">
    <property type="entry name" value="Kelch_KLHDC2_KLHL20_DRC7"/>
    <property type="match status" value="1"/>
</dbReference>
<dbReference type="SMART" id="SM00612">
    <property type="entry name" value="Kelch"/>
    <property type="match status" value="6"/>
</dbReference>
<evidence type="ECO:0000313" key="4">
    <source>
        <dbReference type="Proteomes" id="UP001415857"/>
    </source>
</evidence>
<gene>
    <name evidence="3" type="ORF">L1049_009256</name>
</gene>
<dbReference type="SUPFAM" id="SSF117281">
    <property type="entry name" value="Kelch motif"/>
    <property type="match status" value="1"/>
</dbReference>
<dbReference type="InterPro" id="IPR044832">
    <property type="entry name" value="NRP-like"/>
</dbReference>
<dbReference type="Pfam" id="PF01344">
    <property type="entry name" value="Kelch_1"/>
    <property type="match status" value="1"/>
</dbReference>
<keyword evidence="4" id="KW-1185">Reference proteome</keyword>
<name>A0AAP0X2T1_LIQFO</name>
<organism evidence="3 4">
    <name type="scientific">Liquidambar formosana</name>
    <name type="common">Formosan gum</name>
    <dbReference type="NCBI Taxonomy" id="63359"/>
    <lineage>
        <taxon>Eukaryota</taxon>
        <taxon>Viridiplantae</taxon>
        <taxon>Streptophyta</taxon>
        <taxon>Embryophyta</taxon>
        <taxon>Tracheophyta</taxon>
        <taxon>Spermatophyta</taxon>
        <taxon>Magnoliopsida</taxon>
        <taxon>eudicotyledons</taxon>
        <taxon>Gunneridae</taxon>
        <taxon>Pentapetalae</taxon>
        <taxon>Saxifragales</taxon>
        <taxon>Altingiaceae</taxon>
        <taxon>Liquidambar</taxon>
    </lineage>
</organism>
<dbReference type="PROSITE" id="PS51222">
    <property type="entry name" value="DCD"/>
    <property type="match status" value="1"/>
</dbReference>
<sequence length="672" mass="74557">MGAGRKTQTFILKENAPSTPNLANNSVCARNLRKSHLGGVIFGCKNSTIKECLFKQLFGLPAQHFLYVKNIDPGLPLLLFNYSDRKLHGIFEAASPGQMNINPYGWTTDGSERTFYPAQVQIRVRLQCRPLTEDQFRPVIADNYYNQTHFWFELDHAQTSKLISLLSSLAVAPSISVPQNTEKWRTLFRAIPSPDKRESDEGFKPSASEVGFVSSKQSNGKLVSSDVTPSLDGDNEPLEADLDKQVLENDEKDLIFMKLKELALNRERLDASLTGYVEDTAVMNDVHLEEEGLVEAQMVSEEKNEESPVLSSDLQSVIAQLIGEVKELKAFKAEQIDKMGYFQQRLVEAEIEIQRLKDHCMMLESSSSPSMACVDETVIESFGEVQLDSNELIFLVGGNDGRSWSSALDAYSPSRDVIKSLRPMSSVRAYGSVAKLNGELFVFGGGNGCLWYDTVESYNPANDQWTSRPSLNKKKGSLAGVALNDKIFAIGGGNGTESFSDVEMFDSDVGRWISTQSMLQKRFALAAVELNGVLYATGGYDGRDYLNTVERFDPREHSWTRIESMNIKRGSHSLAVLNDKVYALGGFDGSEMVPSVEIFDPRHGPWMTGDSMDQARGYLAAVVVNDSIYAIGGLKSEDNVVNTIERYEEGQGWQVTNLKAVGKRSFFSAIVL</sequence>
<protein>
    <recommendedName>
        <fullName evidence="2">DCD domain-containing protein</fullName>
    </recommendedName>
</protein>
<proteinExistence type="predicted"/>
<evidence type="ECO:0000313" key="3">
    <source>
        <dbReference type="EMBL" id="KAK9291069.1"/>
    </source>
</evidence>
<feature type="compositionally biased region" description="Polar residues" evidence="1">
    <location>
        <begin position="219"/>
        <end position="228"/>
    </location>
</feature>
<feature type="domain" description="DCD" evidence="2">
    <location>
        <begin position="35"/>
        <end position="168"/>
    </location>
</feature>
<dbReference type="InterPro" id="IPR013989">
    <property type="entry name" value="Dev_and_cell_death_domain"/>
</dbReference>
<dbReference type="Gene3D" id="2.120.10.80">
    <property type="entry name" value="Kelch-type beta propeller"/>
    <property type="match status" value="1"/>
</dbReference>
<dbReference type="SMART" id="SM00767">
    <property type="entry name" value="DCD"/>
    <property type="match status" value="1"/>
</dbReference>
<reference evidence="3 4" key="1">
    <citation type="journal article" date="2024" name="Plant J.">
        <title>Genome sequences and population genomics reveal climatic adaptation and genomic divergence between two closely related sweetgum species.</title>
        <authorList>
            <person name="Xu W.Q."/>
            <person name="Ren C.Q."/>
            <person name="Zhang X.Y."/>
            <person name="Comes H.P."/>
            <person name="Liu X.H."/>
            <person name="Li Y.G."/>
            <person name="Kettle C.J."/>
            <person name="Jalonen R."/>
            <person name="Gaisberger H."/>
            <person name="Ma Y.Z."/>
            <person name="Qiu Y.X."/>
        </authorList>
    </citation>
    <scope>NUCLEOTIDE SEQUENCE [LARGE SCALE GENOMIC DNA]</scope>
    <source>
        <strain evidence="3">Hangzhou</strain>
    </source>
</reference>
<evidence type="ECO:0000259" key="2">
    <source>
        <dbReference type="PROSITE" id="PS51222"/>
    </source>
</evidence>
<dbReference type="PANTHER" id="PTHR46034:SF7">
    <property type="entry name" value="INFLUENZA VIRUS NS1A-BINDING PROTEIN"/>
    <property type="match status" value="1"/>
</dbReference>
<dbReference type="EMBL" id="JBBPBK010000002">
    <property type="protein sequence ID" value="KAK9291069.1"/>
    <property type="molecule type" value="Genomic_DNA"/>
</dbReference>
<dbReference type="AlphaFoldDB" id="A0AAP0X2T1"/>